<reference evidence="4 5" key="1">
    <citation type="submission" date="2023-07" db="EMBL/GenBank/DDBJ databases">
        <title>Sequencing the genomes of 1000 actinobacteria strains.</title>
        <authorList>
            <person name="Klenk H.-P."/>
        </authorList>
    </citation>
    <scope>NUCLEOTIDE SEQUENCE [LARGE SCALE GENOMIC DNA]</scope>
    <source>
        <strain evidence="4 5">DSM 44109</strain>
    </source>
</reference>
<feature type="compositionally biased region" description="Basic and acidic residues" evidence="3">
    <location>
        <begin position="1"/>
        <end position="11"/>
    </location>
</feature>
<dbReference type="InterPro" id="IPR001128">
    <property type="entry name" value="Cyt_P450"/>
</dbReference>
<dbReference type="CDD" id="cd11031">
    <property type="entry name" value="Cyp158A-like"/>
    <property type="match status" value="1"/>
</dbReference>
<dbReference type="Gene3D" id="1.10.630.10">
    <property type="entry name" value="Cytochrome P450"/>
    <property type="match status" value="1"/>
</dbReference>
<accession>A0ABT9R610</accession>
<comment type="similarity">
    <text evidence="1 2">Belongs to the cytochrome P450 family.</text>
</comment>
<dbReference type="InterPro" id="IPR036396">
    <property type="entry name" value="Cyt_P450_sf"/>
</dbReference>
<evidence type="ECO:0000256" key="2">
    <source>
        <dbReference type="RuleBase" id="RU000461"/>
    </source>
</evidence>
<keyword evidence="2" id="KW-0560">Oxidoreductase</keyword>
<dbReference type="SUPFAM" id="SSF48264">
    <property type="entry name" value="Cytochrome P450"/>
    <property type="match status" value="1"/>
</dbReference>
<keyword evidence="2" id="KW-0479">Metal-binding</keyword>
<dbReference type="RefSeq" id="WP_306861150.1">
    <property type="nucleotide sequence ID" value="NZ_JAUSRB010000002.1"/>
</dbReference>
<dbReference type="InterPro" id="IPR017972">
    <property type="entry name" value="Cyt_P450_CS"/>
</dbReference>
<dbReference type="PANTHER" id="PTHR46696">
    <property type="entry name" value="P450, PUTATIVE (EUROFUNG)-RELATED"/>
    <property type="match status" value="1"/>
</dbReference>
<dbReference type="EMBL" id="JAUSRB010000002">
    <property type="protein sequence ID" value="MDP9863870.1"/>
    <property type="molecule type" value="Genomic_DNA"/>
</dbReference>
<sequence>MTAELDPKKTWPDIVPGPLGTPPPEFARRRQEGPLDPAAMPSGDLVPVAVRYEDVRTLLGSAASSRNLRLPGLPRLVSGMGIDDDPDALINQDPPEHTRYRRIMHGAFTPRQTEPWRPWIAAIAGELLDGLGEEFDLVDAFAVRLPGQVICRLLGVPYDDYGQFVAWTDMFLTTSTATEQVRYQGYTEFMAYARDLVARHRAEPGDDLIDLLVQARDDEDRLSEGELVNTVFSLITAGHETTTSMVSRGAFRLMLHRGQWDELVAQPDLAPAAAEEILRYDGPPASAFMRRMTKDVELSGGTLKAGTVVMPNLNAANHDPSAFPEPERFDIHRFGAQPAQPHLAFGYGPHRCLAAALARVELTEAVRALAVKRPGLRLAVPAEEVEWSDGLTHRPVALPVTSA</sequence>
<keyword evidence="2" id="KW-0349">Heme</keyword>
<name>A0ABT9R610_9ACTN</name>
<keyword evidence="2" id="KW-0408">Iron</keyword>
<evidence type="ECO:0000313" key="4">
    <source>
        <dbReference type="EMBL" id="MDP9863870.1"/>
    </source>
</evidence>
<dbReference type="PROSITE" id="PS00086">
    <property type="entry name" value="CYTOCHROME_P450"/>
    <property type="match status" value="1"/>
</dbReference>
<evidence type="ECO:0000256" key="1">
    <source>
        <dbReference type="ARBA" id="ARBA00010617"/>
    </source>
</evidence>
<comment type="caution">
    <text evidence="4">The sequence shown here is derived from an EMBL/GenBank/DDBJ whole genome shotgun (WGS) entry which is preliminary data.</text>
</comment>
<keyword evidence="2" id="KW-0503">Monooxygenase</keyword>
<feature type="region of interest" description="Disordered" evidence="3">
    <location>
        <begin position="1"/>
        <end position="42"/>
    </location>
</feature>
<keyword evidence="5" id="KW-1185">Reference proteome</keyword>
<dbReference type="PANTHER" id="PTHR46696:SF6">
    <property type="entry name" value="P450, PUTATIVE (EUROFUNG)-RELATED"/>
    <property type="match status" value="1"/>
</dbReference>
<dbReference type="InterPro" id="IPR002397">
    <property type="entry name" value="Cyt_P450_B"/>
</dbReference>
<dbReference type="PRINTS" id="PR00359">
    <property type="entry name" value="BP450"/>
</dbReference>
<evidence type="ECO:0000256" key="3">
    <source>
        <dbReference type="SAM" id="MobiDB-lite"/>
    </source>
</evidence>
<protein>
    <submittedName>
        <fullName evidence="4">Cytochrome P450</fullName>
    </submittedName>
</protein>
<dbReference type="Proteomes" id="UP001230426">
    <property type="component" value="Unassembled WGS sequence"/>
</dbReference>
<gene>
    <name evidence="4" type="ORF">J2S55_003136</name>
</gene>
<organism evidence="4 5">
    <name type="scientific">Streptosporangium brasiliense</name>
    <dbReference type="NCBI Taxonomy" id="47480"/>
    <lineage>
        <taxon>Bacteria</taxon>
        <taxon>Bacillati</taxon>
        <taxon>Actinomycetota</taxon>
        <taxon>Actinomycetes</taxon>
        <taxon>Streptosporangiales</taxon>
        <taxon>Streptosporangiaceae</taxon>
        <taxon>Streptosporangium</taxon>
    </lineage>
</organism>
<evidence type="ECO:0000313" key="5">
    <source>
        <dbReference type="Proteomes" id="UP001230426"/>
    </source>
</evidence>
<proteinExistence type="inferred from homology"/>
<dbReference type="Pfam" id="PF00067">
    <property type="entry name" value="p450"/>
    <property type="match status" value="2"/>
</dbReference>